<dbReference type="OrthoDB" id="73653at2759"/>
<feature type="transmembrane region" description="Helical" evidence="1">
    <location>
        <begin position="21"/>
        <end position="42"/>
    </location>
</feature>
<dbReference type="Pfam" id="PF03530">
    <property type="entry name" value="SK_channel"/>
    <property type="match status" value="1"/>
</dbReference>
<reference evidence="2 3" key="1">
    <citation type="submission" date="2018-11" db="EMBL/GenBank/DDBJ databases">
        <authorList>
            <consortium name="Pathogen Informatics"/>
        </authorList>
    </citation>
    <scope>NUCLEOTIDE SEQUENCE [LARGE SCALE GENOMIC DNA]</scope>
</reference>
<dbReference type="PANTHER" id="PTHR10153">
    <property type="entry name" value="SMALL CONDUCTANCE CALCIUM-ACTIVATED POTASSIUM CHANNEL"/>
    <property type="match status" value="1"/>
</dbReference>
<organism evidence="2 3">
    <name type="scientific">Strongylus vulgaris</name>
    <name type="common">Blood worm</name>
    <dbReference type="NCBI Taxonomy" id="40348"/>
    <lineage>
        <taxon>Eukaryota</taxon>
        <taxon>Metazoa</taxon>
        <taxon>Ecdysozoa</taxon>
        <taxon>Nematoda</taxon>
        <taxon>Chromadorea</taxon>
        <taxon>Rhabditida</taxon>
        <taxon>Rhabditina</taxon>
        <taxon>Rhabditomorpha</taxon>
        <taxon>Strongyloidea</taxon>
        <taxon>Strongylidae</taxon>
        <taxon>Strongylus</taxon>
    </lineage>
</organism>
<dbReference type="AlphaFoldDB" id="A0A3P7JC60"/>
<name>A0A3P7JC60_STRVU</name>
<sequence>MRCRMRKQLFIQRNKVCDLSLILAIAGLLFVIIDAELTALSPTTHITKGHNLSLFLRSLAVLTTVCLMCCLINYHAIEVKIALIDSGADDWRVAVSMDRIIKLSMELAICAVCPFPG</sequence>
<proteinExistence type="predicted"/>
<keyword evidence="1" id="KW-0472">Membrane</keyword>
<keyword evidence="1" id="KW-1133">Transmembrane helix</keyword>
<dbReference type="GO" id="GO:0016286">
    <property type="term" value="F:small conductance calcium-activated potassium channel activity"/>
    <property type="evidence" value="ECO:0007669"/>
    <property type="project" value="InterPro"/>
</dbReference>
<evidence type="ECO:0000256" key="1">
    <source>
        <dbReference type="SAM" id="Phobius"/>
    </source>
</evidence>
<evidence type="ECO:0000313" key="2">
    <source>
        <dbReference type="EMBL" id="VDM80946.1"/>
    </source>
</evidence>
<feature type="transmembrane region" description="Helical" evidence="1">
    <location>
        <begin position="54"/>
        <end position="74"/>
    </location>
</feature>
<keyword evidence="1" id="KW-0812">Transmembrane</keyword>
<accession>A0A3P7JC60</accession>
<gene>
    <name evidence="2" type="ORF">SVUK_LOCUS15944</name>
</gene>
<protein>
    <submittedName>
        <fullName evidence="2">Uncharacterized protein</fullName>
    </submittedName>
</protein>
<dbReference type="GO" id="GO:0016020">
    <property type="term" value="C:membrane"/>
    <property type="evidence" value="ECO:0007669"/>
    <property type="project" value="InterPro"/>
</dbReference>
<dbReference type="EMBL" id="UYYB01110825">
    <property type="protein sequence ID" value="VDM80946.1"/>
    <property type="molecule type" value="Genomic_DNA"/>
</dbReference>
<keyword evidence="3" id="KW-1185">Reference proteome</keyword>
<dbReference type="InterPro" id="IPR015449">
    <property type="entry name" value="K_chnl_Ca-activ_SK"/>
</dbReference>
<dbReference type="Proteomes" id="UP000270094">
    <property type="component" value="Unassembled WGS sequence"/>
</dbReference>
<evidence type="ECO:0000313" key="3">
    <source>
        <dbReference type="Proteomes" id="UP000270094"/>
    </source>
</evidence>